<keyword evidence="3" id="KW-0472">Membrane</keyword>
<evidence type="ECO:0000256" key="1">
    <source>
        <dbReference type="ARBA" id="ARBA00022729"/>
    </source>
</evidence>
<dbReference type="PANTHER" id="PTHR10036:SF3">
    <property type="entry name" value="PROTEIN SLEEPLESS-RELATED"/>
    <property type="match status" value="1"/>
</dbReference>
<dbReference type="Gene3D" id="2.10.60.10">
    <property type="entry name" value="CD59"/>
    <property type="match status" value="1"/>
</dbReference>
<keyword evidence="3" id="KW-0812">Transmembrane</keyword>
<feature type="domain" description="UPAR/Ly6" evidence="5">
    <location>
        <begin position="19"/>
        <end position="111"/>
    </location>
</feature>
<feature type="transmembrane region" description="Helical" evidence="3">
    <location>
        <begin position="106"/>
        <end position="125"/>
    </location>
</feature>
<keyword evidence="3" id="KW-1133">Transmembrane helix</keyword>
<dbReference type="Pfam" id="PF00021">
    <property type="entry name" value="UPAR_LY6"/>
    <property type="match status" value="1"/>
</dbReference>
<dbReference type="AlphaFoldDB" id="A0A9X0A5D2"/>
<evidence type="ECO:0000259" key="5">
    <source>
        <dbReference type="SMART" id="SM00134"/>
    </source>
</evidence>
<keyword evidence="7" id="KW-1185">Reference proteome</keyword>
<feature type="chain" id="PRO_5040718071" evidence="4">
    <location>
        <begin position="19"/>
        <end position="126"/>
    </location>
</feature>
<keyword evidence="1 4" id="KW-0732">Signal</keyword>
<evidence type="ECO:0000256" key="4">
    <source>
        <dbReference type="SAM" id="SignalP"/>
    </source>
</evidence>
<dbReference type="Proteomes" id="UP001163046">
    <property type="component" value="Unassembled WGS sequence"/>
</dbReference>
<organism evidence="6 7">
    <name type="scientific">Desmophyllum pertusum</name>
    <dbReference type="NCBI Taxonomy" id="174260"/>
    <lineage>
        <taxon>Eukaryota</taxon>
        <taxon>Metazoa</taxon>
        <taxon>Cnidaria</taxon>
        <taxon>Anthozoa</taxon>
        <taxon>Hexacorallia</taxon>
        <taxon>Scleractinia</taxon>
        <taxon>Caryophylliina</taxon>
        <taxon>Caryophylliidae</taxon>
        <taxon>Desmophyllum</taxon>
    </lineage>
</organism>
<reference evidence="6" key="1">
    <citation type="submission" date="2023-01" db="EMBL/GenBank/DDBJ databases">
        <title>Genome assembly of the deep-sea coral Lophelia pertusa.</title>
        <authorList>
            <person name="Herrera S."/>
            <person name="Cordes E."/>
        </authorList>
    </citation>
    <scope>NUCLEOTIDE SEQUENCE</scope>
    <source>
        <strain evidence="6">USNM1676648</strain>
        <tissue evidence="6">Polyp</tissue>
    </source>
</reference>
<keyword evidence="2" id="KW-1015">Disulfide bond</keyword>
<dbReference type="InterPro" id="IPR045860">
    <property type="entry name" value="Snake_toxin-like_sf"/>
</dbReference>
<comment type="caution">
    <text evidence="6">The sequence shown here is derived from an EMBL/GenBank/DDBJ whole genome shotgun (WGS) entry which is preliminary data.</text>
</comment>
<dbReference type="PANTHER" id="PTHR10036">
    <property type="entry name" value="CD59 GLYCOPROTEIN"/>
    <property type="match status" value="1"/>
</dbReference>
<name>A0A9X0A5D2_9CNID</name>
<dbReference type="CDD" id="cd00117">
    <property type="entry name" value="TFP"/>
    <property type="match status" value="1"/>
</dbReference>
<gene>
    <name evidence="6" type="primary">Ly6i_1</name>
    <name evidence="6" type="ORF">OS493_003355</name>
</gene>
<evidence type="ECO:0000256" key="2">
    <source>
        <dbReference type="ARBA" id="ARBA00023157"/>
    </source>
</evidence>
<feature type="signal peptide" evidence="4">
    <location>
        <begin position="1"/>
        <end position="18"/>
    </location>
</feature>
<sequence>MKSLFVLAFLLCISFVSALKCYQCISTKSWDDCADIKKEMDCPAIGGYDRCFKAYADVKTEGASVEGYSKGCLTAALCDEIHKTDICKGKGECKIDCCSGDLCNAAALQMASAIVLITCALVALVH</sequence>
<protein>
    <submittedName>
        <fullName evidence="6">U-PAR/Ly-6 domain</fullName>
    </submittedName>
</protein>
<dbReference type="SUPFAM" id="SSF57302">
    <property type="entry name" value="Snake toxin-like"/>
    <property type="match status" value="1"/>
</dbReference>
<dbReference type="EMBL" id="MU825397">
    <property type="protein sequence ID" value="KAJ7393697.1"/>
    <property type="molecule type" value="Genomic_DNA"/>
</dbReference>
<dbReference type="InterPro" id="IPR016054">
    <property type="entry name" value="LY6_UPA_recep-like"/>
</dbReference>
<dbReference type="OrthoDB" id="5974891at2759"/>
<dbReference type="SMART" id="SM00134">
    <property type="entry name" value="LU"/>
    <property type="match status" value="1"/>
</dbReference>
<accession>A0A9X0A5D2</accession>
<evidence type="ECO:0000256" key="3">
    <source>
        <dbReference type="SAM" id="Phobius"/>
    </source>
</evidence>
<proteinExistence type="predicted"/>
<evidence type="ECO:0000313" key="7">
    <source>
        <dbReference type="Proteomes" id="UP001163046"/>
    </source>
</evidence>
<evidence type="ECO:0000313" key="6">
    <source>
        <dbReference type="EMBL" id="KAJ7393697.1"/>
    </source>
</evidence>